<dbReference type="Gene3D" id="1.50.10.150">
    <property type="entry name" value="Voltage-dependent anion channel"/>
    <property type="match status" value="1"/>
</dbReference>
<dbReference type="PANTHER" id="PTHR31686">
    <property type="match status" value="1"/>
</dbReference>
<keyword evidence="4" id="KW-1003">Cell membrane</keyword>
<organism evidence="11 12">
    <name type="scientific">Pseudocercospora fijiensis (strain CIRAD86)</name>
    <name type="common">Black leaf streak disease fungus</name>
    <name type="synonym">Mycosphaerella fijiensis</name>
    <dbReference type="NCBI Taxonomy" id="383855"/>
    <lineage>
        <taxon>Eukaryota</taxon>
        <taxon>Fungi</taxon>
        <taxon>Dikarya</taxon>
        <taxon>Ascomycota</taxon>
        <taxon>Pezizomycotina</taxon>
        <taxon>Dothideomycetes</taxon>
        <taxon>Dothideomycetidae</taxon>
        <taxon>Mycosphaerellales</taxon>
        <taxon>Mycosphaerellaceae</taxon>
        <taxon>Pseudocercospora</taxon>
    </lineage>
</organism>
<evidence type="ECO:0000313" key="11">
    <source>
        <dbReference type="EMBL" id="EME89765.1"/>
    </source>
</evidence>
<dbReference type="eggNOG" id="ENOG502QT02">
    <property type="taxonomic scope" value="Eukaryota"/>
</dbReference>
<comment type="similarity">
    <text evidence="2">Belongs to the tellurite-resistance/dicarboxylate transporter (TDT) family.</text>
</comment>
<feature type="transmembrane region" description="Helical" evidence="10">
    <location>
        <begin position="126"/>
        <end position="147"/>
    </location>
</feature>
<evidence type="ECO:0000256" key="6">
    <source>
        <dbReference type="ARBA" id="ARBA00022989"/>
    </source>
</evidence>
<dbReference type="GO" id="GO:0000319">
    <property type="term" value="F:sulfite transmembrane transporter activity"/>
    <property type="evidence" value="ECO:0007669"/>
    <property type="project" value="TreeGrafter"/>
</dbReference>
<feature type="non-terminal residue" evidence="11">
    <location>
        <position position="395"/>
    </location>
</feature>
<accession>N1QA14</accession>
<feature type="transmembrane region" description="Helical" evidence="10">
    <location>
        <begin position="54"/>
        <end position="75"/>
    </location>
</feature>
<name>N1QA14_PSEFD</name>
<dbReference type="Pfam" id="PF03595">
    <property type="entry name" value="SLAC1"/>
    <property type="match status" value="1"/>
</dbReference>
<evidence type="ECO:0000256" key="4">
    <source>
        <dbReference type="ARBA" id="ARBA00022475"/>
    </source>
</evidence>
<dbReference type="HOGENOM" id="CLU_030057_6_1_1"/>
<evidence type="ECO:0000256" key="3">
    <source>
        <dbReference type="ARBA" id="ARBA00022448"/>
    </source>
</evidence>
<comment type="function">
    <text evidence="8">Sulphite efflux pump required for the secretion of sulphite as a reducing agent. In the presence of sulphite, cystine in keratin is directly cleaved to cysteine and S-sulphocysteine, and thereby, reduced proteins become accessible to hydrolysis by a variety of secreted endo- and exoproteases. Excretion of sulphite mediated by an efflux pump also represents a detoxification pathway for dermatophytes during infection of the epidermal stratum corneum, hair and nails, which are rich in cysteine.</text>
</comment>
<dbReference type="FunFam" id="1.50.10.150:FF:000004">
    <property type="entry name" value="Malic acid transporter"/>
    <property type="match status" value="1"/>
</dbReference>
<feature type="transmembrane region" description="Helical" evidence="10">
    <location>
        <begin position="318"/>
        <end position="339"/>
    </location>
</feature>
<dbReference type="GO" id="GO:0005886">
    <property type="term" value="C:plasma membrane"/>
    <property type="evidence" value="ECO:0007669"/>
    <property type="project" value="UniProtKB-SubCell"/>
</dbReference>
<evidence type="ECO:0000313" key="12">
    <source>
        <dbReference type="Proteomes" id="UP000016932"/>
    </source>
</evidence>
<feature type="non-terminal residue" evidence="11">
    <location>
        <position position="1"/>
    </location>
</feature>
<dbReference type="InterPro" id="IPR004695">
    <property type="entry name" value="SLAC1/Mae1/Ssu1/TehA"/>
</dbReference>
<dbReference type="CDD" id="cd09318">
    <property type="entry name" value="TDT_SSU1"/>
    <property type="match status" value="1"/>
</dbReference>
<keyword evidence="6 10" id="KW-1133">Transmembrane helix</keyword>
<feature type="transmembrane region" description="Helical" evidence="10">
    <location>
        <begin position="235"/>
        <end position="261"/>
    </location>
</feature>
<evidence type="ECO:0000256" key="7">
    <source>
        <dbReference type="ARBA" id="ARBA00023136"/>
    </source>
</evidence>
<reference evidence="11 12" key="1">
    <citation type="journal article" date="2012" name="PLoS Pathog.">
        <title>Diverse lifestyles and strategies of plant pathogenesis encoded in the genomes of eighteen Dothideomycetes fungi.</title>
        <authorList>
            <person name="Ohm R.A."/>
            <person name="Feau N."/>
            <person name="Henrissat B."/>
            <person name="Schoch C.L."/>
            <person name="Horwitz B.A."/>
            <person name="Barry K.W."/>
            <person name="Condon B.J."/>
            <person name="Copeland A.C."/>
            <person name="Dhillon B."/>
            <person name="Glaser F."/>
            <person name="Hesse C.N."/>
            <person name="Kosti I."/>
            <person name="LaButti K."/>
            <person name="Lindquist E.A."/>
            <person name="Lucas S."/>
            <person name="Salamov A.A."/>
            <person name="Bradshaw R.E."/>
            <person name="Ciuffetti L."/>
            <person name="Hamelin R.C."/>
            <person name="Kema G.H.J."/>
            <person name="Lawrence C."/>
            <person name="Scott J.A."/>
            <person name="Spatafora J.W."/>
            <person name="Turgeon B.G."/>
            <person name="de Wit P.J.G.M."/>
            <person name="Zhong S."/>
            <person name="Goodwin S.B."/>
            <person name="Grigoriev I.V."/>
        </authorList>
    </citation>
    <scope>NUCLEOTIDE SEQUENCE [LARGE SCALE GENOMIC DNA]</scope>
    <source>
        <strain evidence="11 12">CIRAD86</strain>
    </source>
</reference>
<feature type="transmembrane region" description="Helical" evidence="10">
    <location>
        <begin position="345"/>
        <end position="364"/>
    </location>
</feature>
<evidence type="ECO:0000256" key="2">
    <source>
        <dbReference type="ARBA" id="ARBA00008566"/>
    </source>
</evidence>
<evidence type="ECO:0000256" key="9">
    <source>
        <dbReference type="ARBA" id="ARBA00072906"/>
    </source>
</evidence>
<dbReference type="KEGG" id="pfj:MYCFIDRAFT_118781"/>
<keyword evidence="12" id="KW-1185">Reference proteome</keyword>
<evidence type="ECO:0000256" key="10">
    <source>
        <dbReference type="SAM" id="Phobius"/>
    </source>
</evidence>
<dbReference type="AlphaFoldDB" id="N1QA14"/>
<dbReference type="EMBL" id="KB446555">
    <property type="protein sequence ID" value="EME89765.1"/>
    <property type="molecule type" value="Genomic_DNA"/>
</dbReference>
<proteinExistence type="inferred from homology"/>
<dbReference type="GeneID" id="19330372"/>
<feature type="transmembrane region" description="Helical" evidence="10">
    <location>
        <begin position="23"/>
        <end position="42"/>
    </location>
</feature>
<dbReference type="RefSeq" id="XP_007922268.1">
    <property type="nucleotide sequence ID" value="XM_007924077.1"/>
</dbReference>
<dbReference type="OrthoDB" id="1099at2759"/>
<dbReference type="Proteomes" id="UP000016932">
    <property type="component" value="Unassembled WGS sequence"/>
</dbReference>
<feature type="transmembrane region" description="Helical" evidence="10">
    <location>
        <begin position="168"/>
        <end position="190"/>
    </location>
</feature>
<keyword evidence="3" id="KW-0813">Transport</keyword>
<sequence length="395" mass="43805">QNQQSTTSTCKNRRGWRRIVRNFTPSWFSVNMGTGITSILLHNLPYNGEWLQCLSYIIFALNVLLFVAFLSISILRYALYPKIWSAMIRHPAQSLFLGTLPMGLATIINMLVFVCVPKFGGEFWKLAWALWWIDAAISLACCLYLPFILYANRCMTKHQHSVQSMTAAWLLPIVSTIVASASGGIVADVLPNDNHALITLMTSYVLWATGVPLAMVVIVIYFLRLTTVSLPPKEVVVSTFLPLGPLGQGGFAIMQLGKVALETFAAKNNLPEVGGQQAGQVLYIIGFLIGTIMWGFGLVWLTFAVATITRCKRFPFNMGWWGFTFPLGVYTVCTTTLGAEMPSSFFRIFGTALSVAVALLWILVSIGTIWRAWTGALFFAPCLKDVEVQEEAEKD</sequence>
<feature type="transmembrane region" description="Helical" evidence="10">
    <location>
        <begin position="95"/>
        <end position="114"/>
    </location>
</feature>
<gene>
    <name evidence="11" type="ORF">MYCFIDRAFT_118781</name>
</gene>
<dbReference type="VEuPathDB" id="FungiDB:MYCFIDRAFT_118781"/>
<protein>
    <recommendedName>
        <fullName evidence="9">Sulfite efflux pump SSU1</fullName>
    </recommendedName>
</protein>
<evidence type="ECO:0000256" key="5">
    <source>
        <dbReference type="ARBA" id="ARBA00022692"/>
    </source>
</evidence>
<keyword evidence="7 10" id="KW-0472">Membrane</keyword>
<evidence type="ECO:0000256" key="8">
    <source>
        <dbReference type="ARBA" id="ARBA00056100"/>
    </source>
</evidence>
<feature type="transmembrane region" description="Helical" evidence="10">
    <location>
        <begin position="281"/>
        <end position="306"/>
    </location>
</feature>
<dbReference type="InterPro" id="IPR038665">
    <property type="entry name" value="Voltage-dep_anion_channel_sf"/>
</dbReference>
<comment type="subcellular location">
    <subcellularLocation>
        <location evidence="1">Cell membrane</location>
        <topology evidence="1">Multi-pass membrane protein</topology>
    </subcellularLocation>
</comment>
<dbReference type="InterPro" id="IPR051629">
    <property type="entry name" value="Sulfite_efflux_TDT"/>
</dbReference>
<evidence type="ECO:0000256" key="1">
    <source>
        <dbReference type="ARBA" id="ARBA00004651"/>
    </source>
</evidence>
<keyword evidence="5 10" id="KW-0812">Transmembrane</keyword>
<feature type="transmembrane region" description="Helical" evidence="10">
    <location>
        <begin position="196"/>
        <end position="223"/>
    </location>
</feature>
<dbReference type="PANTHER" id="PTHR31686:SF1">
    <property type="entry name" value="SULFITE EFFLUX PUMP SSU1"/>
    <property type="match status" value="1"/>
</dbReference>